<evidence type="ECO:0000256" key="6">
    <source>
        <dbReference type="ARBA" id="ARBA00049417"/>
    </source>
</evidence>
<keyword evidence="2" id="KW-0479">Metal-binding</keyword>
<dbReference type="AlphaFoldDB" id="A0A3N4GNZ5"/>
<dbReference type="OrthoDB" id="9782134at2"/>
<dbReference type="PANTHER" id="PTHR35795">
    <property type="entry name" value="SLR1885 PROTEIN"/>
    <property type="match status" value="1"/>
</dbReference>
<dbReference type="GO" id="GO:0046872">
    <property type="term" value="F:metal ion binding"/>
    <property type="evidence" value="ECO:0007669"/>
    <property type="project" value="UniProtKB-KW"/>
</dbReference>
<evidence type="ECO:0000256" key="2">
    <source>
        <dbReference type="ARBA" id="ARBA00022723"/>
    </source>
</evidence>
<dbReference type="EMBL" id="RKMG01000008">
    <property type="protein sequence ID" value="RPA60841.1"/>
    <property type="molecule type" value="Genomic_DNA"/>
</dbReference>
<evidence type="ECO:0000259" key="7">
    <source>
        <dbReference type="SMART" id="SM00471"/>
    </source>
</evidence>
<accession>A0A3N4GNZ5</accession>
<name>A0A3N4GNZ5_9LACT</name>
<evidence type="ECO:0000256" key="1">
    <source>
        <dbReference type="ARBA" id="ARBA00012506"/>
    </source>
</evidence>
<dbReference type="InterPro" id="IPR051094">
    <property type="entry name" value="Diverse_Catalytic_Enzymes"/>
</dbReference>
<dbReference type="Gene3D" id="1.10.3210.10">
    <property type="entry name" value="Hypothetical protein af1432"/>
    <property type="match status" value="1"/>
</dbReference>
<evidence type="ECO:0000313" key="8">
    <source>
        <dbReference type="EMBL" id="RPA60841.1"/>
    </source>
</evidence>
<dbReference type="EC" id="3.6.1.41" evidence="1"/>
<evidence type="ECO:0000256" key="5">
    <source>
        <dbReference type="ARBA" id="ARBA00023004"/>
    </source>
</evidence>
<protein>
    <recommendedName>
        <fullName evidence="1">bis(5'-nucleosyl)-tetraphosphatase (symmetrical)</fullName>
        <ecNumber evidence="1">3.6.1.41</ecNumber>
    </recommendedName>
</protein>
<dbReference type="CDD" id="cd00077">
    <property type="entry name" value="HDc"/>
    <property type="match status" value="1"/>
</dbReference>
<keyword evidence="4" id="KW-0378">Hydrolase</keyword>
<dbReference type="InterPro" id="IPR003607">
    <property type="entry name" value="HD/PDEase_dom"/>
</dbReference>
<evidence type="ECO:0000256" key="4">
    <source>
        <dbReference type="ARBA" id="ARBA00022801"/>
    </source>
</evidence>
<comment type="catalytic activity">
    <reaction evidence="6">
        <text>P(1),P(4)-bis(5'-adenosyl) tetraphosphate + H2O = 2 ADP + 2 H(+)</text>
        <dbReference type="Rhea" id="RHEA:24252"/>
        <dbReference type="ChEBI" id="CHEBI:15377"/>
        <dbReference type="ChEBI" id="CHEBI:15378"/>
        <dbReference type="ChEBI" id="CHEBI:58141"/>
        <dbReference type="ChEBI" id="CHEBI:456216"/>
        <dbReference type="EC" id="3.6.1.41"/>
    </reaction>
</comment>
<dbReference type="NCBIfam" id="TIGR00488">
    <property type="entry name" value="bis(5'-nucleosyl)-tetraphosphatase (symmetrical) YqeK"/>
    <property type="match status" value="1"/>
</dbReference>
<dbReference type="SUPFAM" id="SSF109604">
    <property type="entry name" value="HD-domain/PDEase-like"/>
    <property type="match status" value="1"/>
</dbReference>
<dbReference type="InterPro" id="IPR005249">
    <property type="entry name" value="YqeK"/>
</dbReference>
<keyword evidence="5" id="KW-0408">Iron</keyword>
<keyword evidence="9" id="KW-1185">Reference proteome</keyword>
<dbReference type="Proteomes" id="UP000273977">
    <property type="component" value="Unassembled WGS sequence"/>
</dbReference>
<reference evidence="8 9" key="1">
    <citation type="submission" date="2018-11" db="EMBL/GenBank/DDBJ databases">
        <title>Aerococcus sp. SJQ22, whole genome shotgun sequence.</title>
        <authorList>
            <person name="Sun L."/>
            <person name="Gao X."/>
            <person name="Chen W."/>
            <person name="Huang K."/>
        </authorList>
    </citation>
    <scope>NUCLEOTIDE SEQUENCE [LARGE SCALE GENOMIC DNA]</scope>
    <source>
        <strain evidence="8 9">SJQ22</strain>
    </source>
</reference>
<dbReference type="InterPro" id="IPR006674">
    <property type="entry name" value="HD_domain"/>
</dbReference>
<evidence type="ECO:0000256" key="3">
    <source>
        <dbReference type="ARBA" id="ARBA00022741"/>
    </source>
</evidence>
<evidence type="ECO:0000313" key="9">
    <source>
        <dbReference type="Proteomes" id="UP000273977"/>
    </source>
</evidence>
<sequence>MKAKEFNPNLIHITRDELLKQLQARLAEKRFKHVLRVEETAVKMAKNLPGADVEKASIAALLHDFAKDDSVKHLSLFKDYPGYDPRWLDYGSAIWHGPLAAMIANRDFGVTDEDILKAVWNHTIGGYDMTLDQKVLFVADYIEPGRTFKGVDKARELAKNNLDDAVDYKMKQSIIHLVDSGRIVYPETINIYNDWTAKRNK</sequence>
<dbReference type="GO" id="GO:0000166">
    <property type="term" value="F:nucleotide binding"/>
    <property type="evidence" value="ECO:0007669"/>
    <property type="project" value="UniProtKB-KW"/>
</dbReference>
<dbReference type="SMART" id="SM00471">
    <property type="entry name" value="HDc"/>
    <property type="match status" value="1"/>
</dbReference>
<feature type="domain" description="HD/PDEase" evidence="7">
    <location>
        <begin position="26"/>
        <end position="154"/>
    </location>
</feature>
<dbReference type="Pfam" id="PF01966">
    <property type="entry name" value="HD"/>
    <property type="match status" value="1"/>
</dbReference>
<dbReference type="PANTHER" id="PTHR35795:SF1">
    <property type="entry name" value="BIS(5'-NUCLEOSYL)-TETRAPHOSPHATASE, SYMMETRICAL"/>
    <property type="match status" value="1"/>
</dbReference>
<organism evidence="8 9">
    <name type="scientific">Aerococcus agrisoli</name>
    <dbReference type="NCBI Taxonomy" id="2487350"/>
    <lineage>
        <taxon>Bacteria</taxon>
        <taxon>Bacillati</taxon>
        <taxon>Bacillota</taxon>
        <taxon>Bacilli</taxon>
        <taxon>Lactobacillales</taxon>
        <taxon>Aerococcaceae</taxon>
        <taxon>Aerococcus</taxon>
    </lineage>
</organism>
<proteinExistence type="predicted"/>
<dbReference type="RefSeq" id="WP_123779666.1">
    <property type="nucleotide sequence ID" value="NZ_RKMG01000008.1"/>
</dbReference>
<comment type="caution">
    <text evidence="8">The sequence shown here is derived from an EMBL/GenBank/DDBJ whole genome shotgun (WGS) entry which is preliminary data.</text>
</comment>
<dbReference type="GO" id="GO:0008803">
    <property type="term" value="F:bis(5'-nucleosyl)-tetraphosphatase (symmetrical) activity"/>
    <property type="evidence" value="ECO:0007669"/>
    <property type="project" value="UniProtKB-EC"/>
</dbReference>
<keyword evidence="3" id="KW-0547">Nucleotide-binding</keyword>
<gene>
    <name evidence="8" type="ORF">EF384_03840</name>
</gene>